<dbReference type="PANTHER" id="PTHR32182:SF0">
    <property type="entry name" value="DNA REPLICATION AND REPAIR PROTEIN RECF"/>
    <property type="match status" value="1"/>
</dbReference>
<dbReference type="GO" id="GO:0009432">
    <property type="term" value="P:SOS response"/>
    <property type="evidence" value="ECO:0007669"/>
    <property type="project" value="UniProtKB-KW"/>
</dbReference>
<feature type="coiled-coil region" evidence="4">
    <location>
        <begin position="720"/>
        <end position="747"/>
    </location>
</feature>
<dbReference type="SUPFAM" id="SSF52540">
    <property type="entry name" value="P-loop containing nucleoside triphosphate hydrolases"/>
    <property type="match status" value="1"/>
</dbReference>
<dbReference type="InterPro" id="IPR025662">
    <property type="entry name" value="Sigma_54_int_dom_ATP-bd_1"/>
</dbReference>
<protein>
    <submittedName>
        <fullName evidence="5">ATPase</fullName>
    </submittedName>
</protein>
<dbReference type="PATRIC" id="fig|396014.3.peg.1816"/>
<reference evidence="5 6" key="1">
    <citation type="submission" date="2014-02" db="EMBL/GenBank/DDBJ databases">
        <title>Genome sequence of Brachybacterium phenoliresistens strain W13A50.</title>
        <authorList>
            <person name="Wang X."/>
        </authorList>
    </citation>
    <scope>NUCLEOTIDE SEQUENCE [LARGE SCALE GENOMIC DNA]</scope>
    <source>
        <strain evidence="5 6">W13A50</strain>
    </source>
</reference>
<organism evidence="5 6">
    <name type="scientific">Brachybacterium phenoliresistens</name>
    <dbReference type="NCBI Taxonomy" id="396014"/>
    <lineage>
        <taxon>Bacteria</taxon>
        <taxon>Bacillati</taxon>
        <taxon>Actinomycetota</taxon>
        <taxon>Actinomycetes</taxon>
        <taxon>Micrococcales</taxon>
        <taxon>Dermabacteraceae</taxon>
        <taxon>Brachybacterium</taxon>
    </lineage>
</organism>
<dbReference type="PROSITE" id="PS00675">
    <property type="entry name" value="SIGMA54_INTERACT_1"/>
    <property type="match status" value="1"/>
</dbReference>
<evidence type="ECO:0000313" key="6">
    <source>
        <dbReference type="Proteomes" id="UP000023067"/>
    </source>
</evidence>
<dbReference type="InterPro" id="IPR027417">
    <property type="entry name" value="P-loop_NTPase"/>
</dbReference>
<dbReference type="AlphaFoldDB" id="Z9JU82"/>
<sequence length="1104" mass="122826">MSADPLRPGQMRLSHVQLHNWGTFHGGHDLPVPRGGLLLTGESGSGKSSILDALSAVLMRPGETRFNAAAQDGPAGDRDRTPMSYVRGAYRKQADDDTGEVTSGYLRPATTVSGIALTFEDGRDRTVTAVRVLHVSGRSAAAADLRTAFVLFDRPIELADVLAPCRSGIDRRRLKRTLSPLLAEESYTKFGVQLRRLTGIGSEGAQKLLHRTQSAKSLTSLDELLRDFMLEEPETFSLAQQAVEQFQALQDAHATVLDARTQVDVLLPQREHWQVHRRASEERDRLQQLLDAVTPYQHTVLAELASADLASLRARVKVATVDQENAETARSDAAQRERELQAQRDARGGAALQLIDRDLADARAQAEGIAAAVERLRPVLERLGAPQPTGPEELAAAHALAEREQERIATVTAELAQGARPHYAALEDADQRRKTAEKEILSLRSRRSNLSADLVAVRDQLAEAAGEAPGSLPFVAELMDVRDPAWQGAVERLLGSLSVTILVPERLYARVSRSVEGRHWGQRIAYERVREAARRDTGGIPPGGERTVLSVLQLADSPFRDWLRARIGRSYPHVLVDDISDLHRHDRALTIAGQIKNRDHHVKDDRHRIEDRSRWIIGTDNSALLELRRQQLQEAQQDIGRAQAALAGLEKQRRALQERQQALGRLLETEWADLDLAGAQERTRALEARRTVLLADADLESLDRALAEATADHAEARSGHDDARLTLQTLKREAGQAQADLERARAELEGIDPDPELRQELDRRIRARRRAALDRAALPDAVLHLERGIREDLEARRETIRRAESALGTARGTYLRRWPDRSANLVDDIDATEDFLRILAQLETDRLPEFEHRFRDLLRSQSQNNIGQLRAVISQAIRDVHQRLAPVNRSLAATAFDTERRTWLTLVAQQKHTEEVRDFLTALLEITQGAFGQGEENIDQAEARYARMDALMRRLGSAEAADVSWRRRVLDTRRHVEFVARELDESGEVVDIYRGAGGRSGGQRQRLVTFCLAAALRYQLTDSADGDPPYGLVVLDEAFGNSDMHYTRAGLEVFRSFGFQMLLATPLKMLQTIEEYVGGAVVVAKGTDSRSSLAAVTFTAQDAR</sequence>
<evidence type="ECO:0000256" key="3">
    <source>
        <dbReference type="ARBA" id="ARBA00023236"/>
    </source>
</evidence>
<comment type="caution">
    <text evidence="5">The sequence shown here is derived from an EMBL/GenBank/DDBJ whole genome shotgun (WGS) entry which is preliminary data.</text>
</comment>
<dbReference type="Proteomes" id="UP000023067">
    <property type="component" value="Unassembled WGS sequence"/>
</dbReference>
<accession>Z9JU82</accession>
<name>Z9JU82_9MICO</name>
<evidence type="ECO:0000256" key="2">
    <source>
        <dbReference type="ARBA" id="ARBA00023204"/>
    </source>
</evidence>
<proteinExistence type="predicted"/>
<dbReference type="eggNOG" id="COG4913">
    <property type="taxonomic scope" value="Bacteria"/>
</dbReference>
<keyword evidence="1" id="KW-0227">DNA damage</keyword>
<feature type="coiled-coil region" evidence="4">
    <location>
        <begin position="426"/>
        <end position="453"/>
    </location>
</feature>
<keyword evidence="2" id="KW-0234">DNA repair</keyword>
<dbReference type="STRING" id="396014.BF93_17370"/>
<keyword evidence="3" id="KW-0742">SOS response</keyword>
<dbReference type="Pfam" id="PF13558">
    <property type="entry name" value="SbcC_Walker_B"/>
    <property type="match status" value="1"/>
</dbReference>
<feature type="coiled-coil region" evidence="4">
    <location>
        <begin position="625"/>
        <end position="666"/>
    </location>
</feature>
<evidence type="ECO:0000313" key="5">
    <source>
        <dbReference type="EMBL" id="EWS81332.1"/>
    </source>
</evidence>
<dbReference type="Gene3D" id="3.40.50.300">
    <property type="entry name" value="P-loop containing nucleotide triphosphate hydrolases"/>
    <property type="match status" value="2"/>
</dbReference>
<dbReference type="GO" id="GO:0000731">
    <property type="term" value="P:DNA synthesis involved in DNA repair"/>
    <property type="evidence" value="ECO:0007669"/>
    <property type="project" value="TreeGrafter"/>
</dbReference>
<gene>
    <name evidence="5" type="ORF">BF93_17370</name>
</gene>
<dbReference type="EMBL" id="JDYK01000008">
    <property type="protein sequence ID" value="EWS81332.1"/>
    <property type="molecule type" value="Genomic_DNA"/>
</dbReference>
<dbReference type="Pfam" id="PF13555">
    <property type="entry name" value="AAA_29"/>
    <property type="match status" value="1"/>
</dbReference>
<dbReference type="HOGENOM" id="CLU_009013_0_0_11"/>
<keyword evidence="4" id="KW-0175">Coiled coil</keyword>
<dbReference type="PANTHER" id="PTHR32182">
    <property type="entry name" value="DNA REPLICATION AND REPAIR PROTEIN RECF"/>
    <property type="match status" value="1"/>
</dbReference>
<dbReference type="GO" id="GO:0006302">
    <property type="term" value="P:double-strand break repair"/>
    <property type="evidence" value="ECO:0007669"/>
    <property type="project" value="TreeGrafter"/>
</dbReference>
<evidence type="ECO:0000256" key="4">
    <source>
        <dbReference type="SAM" id="Coils"/>
    </source>
</evidence>
<keyword evidence="6" id="KW-1185">Reference proteome</keyword>
<evidence type="ECO:0000256" key="1">
    <source>
        <dbReference type="ARBA" id="ARBA00022763"/>
    </source>
</evidence>